<dbReference type="InterPro" id="IPR033729">
    <property type="entry name" value="SerRS_core"/>
</dbReference>
<organism evidence="17 18">
    <name type="scientific">Candidatus Finniella inopinata</name>
    <dbReference type="NCBI Taxonomy" id="1696036"/>
    <lineage>
        <taxon>Bacteria</taxon>
        <taxon>Pseudomonadati</taxon>
        <taxon>Pseudomonadota</taxon>
        <taxon>Alphaproteobacteria</taxon>
        <taxon>Holosporales</taxon>
        <taxon>Candidatus Paracaedibacteraceae</taxon>
        <taxon>Candidatus Finniella</taxon>
    </lineage>
</organism>
<comment type="catalytic activity">
    <reaction evidence="11 12">
        <text>tRNA(Ser) + L-serine + ATP = L-seryl-tRNA(Ser) + AMP + diphosphate + H(+)</text>
        <dbReference type="Rhea" id="RHEA:12292"/>
        <dbReference type="Rhea" id="RHEA-COMP:9669"/>
        <dbReference type="Rhea" id="RHEA-COMP:9703"/>
        <dbReference type="ChEBI" id="CHEBI:15378"/>
        <dbReference type="ChEBI" id="CHEBI:30616"/>
        <dbReference type="ChEBI" id="CHEBI:33019"/>
        <dbReference type="ChEBI" id="CHEBI:33384"/>
        <dbReference type="ChEBI" id="CHEBI:78442"/>
        <dbReference type="ChEBI" id="CHEBI:78533"/>
        <dbReference type="ChEBI" id="CHEBI:456215"/>
        <dbReference type="EC" id="6.1.1.11"/>
    </reaction>
</comment>
<feature type="binding site" evidence="12 13">
    <location>
        <position position="283"/>
    </location>
    <ligand>
        <name>L-serine</name>
        <dbReference type="ChEBI" id="CHEBI:33384"/>
    </ligand>
</feature>
<dbReference type="PIRSF" id="PIRSF001529">
    <property type="entry name" value="Ser-tRNA-synth_IIa"/>
    <property type="match status" value="1"/>
</dbReference>
<comment type="function">
    <text evidence="12">Catalyzes the attachment of serine to tRNA(Ser). Is also able to aminoacylate tRNA(Sec) with serine, to form the misacylated tRNA L-seryl-tRNA(Sec), which will be further converted into selenocysteinyl-tRNA(Sec).</text>
</comment>
<evidence type="ECO:0000256" key="4">
    <source>
        <dbReference type="ARBA" id="ARBA00022490"/>
    </source>
</evidence>
<evidence type="ECO:0000256" key="10">
    <source>
        <dbReference type="ARBA" id="ARBA00047929"/>
    </source>
</evidence>
<dbReference type="Proteomes" id="UP000293550">
    <property type="component" value="Unassembled WGS sequence"/>
</dbReference>
<keyword evidence="5 12" id="KW-0436">Ligase</keyword>
<dbReference type="InterPro" id="IPR045864">
    <property type="entry name" value="aa-tRNA-synth_II/BPL/LPL"/>
</dbReference>
<dbReference type="GO" id="GO:0004828">
    <property type="term" value="F:serine-tRNA ligase activity"/>
    <property type="evidence" value="ECO:0007669"/>
    <property type="project" value="UniProtKB-UniRule"/>
</dbReference>
<evidence type="ECO:0000256" key="13">
    <source>
        <dbReference type="PIRSR" id="PIRSR001529-1"/>
    </source>
</evidence>
<dbReference type="SUPFAM" id="SSF55681">
    <property type="entry name" value="Class II aaRS and biotin synthetases"/>
    <property type="match status" value="1"/>
</dbReference>
<dbReference type="UniPathway" id="UPA00906">
    <property type="reaction ID" value="UER00895"/>
</dbReference>
<evidence type="ECO:0000256" key="9">
    <source>
        <dbReference type="ARBA" id="ARBA00023146"/>
    </source>
</evidence>
<evidence type="ECO:0000256" key="11">
    <source>
        <dbReference type="ARBA" id="ARBA00048823"/>
    </source>
</evidence>
<dbReference type="Gene3D" id="1.10.287.40">
    <property type="entry name" value="Serine-tRNA synthetase, tRNA binding domain"/>
    <property type="match status" value="1"/>
</dbReference>
<keyword evidence="6 12" id="KW-0547">Nucleotide-binding</keyword>
<protein>
    <recommendedName>
        <fullName evidence="12">Serine--tRNA ligase</fullName>
        <ecNumber evidence="12">6.1.1.11</ecNumber>
    </recommendedName>
    <alternativeName>
        <fullName evidence="12">Seryl-tRNA synthetase</fullName>
        <shortName evidence="12">SerRS</shortName>
    </alternativeName>
    <alternativeName>
        <fullName evidence="12">Seryl-tRNA(Ser/Sec) synthetase</fullName>
    </alternativeName>
</protein>
<feature type="coiled-coil region" evidence="15">
    <location>
        <begin position="61"/>
        <end position="102"/>
    </location>
</feature>
<dbReference type="GO" id="GO:0005737">
    <property type="term" value="C:cytoplasm"/>
    <property type="evidence" value="ECO:0007669"/>
    <property type="project" value="UniProtKB-SubCell"/>
</dbReference>
<dbReference type="OrthoDB" id="9804647at2"/>
<keyword evidence="9 12" id="KW-0030">Aminoacyl-tRNA synthetase</keyword>
<feature type="domain" description="Aminoacyl-transfer RNA synthetases class-II family profile" evidence="16">
    <location>
        <begin position="171"/>
        <end position="409"/>
    </location>
</feature>
<gene>
    <name evidence="12" type="primary">serS</name>
    <name evidence="17" type="ORF">EQU50_04000</name>
</gene>
<dbReference type="GO" id="GO:0005524">
    <property type="term" value="F:ATP binding"/>
    <property type="evidence" value="ECO:0007669"/>
    <property type="project" value="UniProtKB-UniRule"/>
</dbReference>
<feature type="binding site" evidence="12">
    <location>
        <position position="384"/>
    </location>
    <ligand>
        <name>L-serine</name>
        <dbReference type="ChEBI" id="CHEBI:33384"/>
    </ligand>
</feature>
<comment type="caution">
    <text evidence="12">Lacks conserved residue(s) required for the propagation of feature annotation.</text>
</comment>
<feature type="binding site" evidence="13">
    <location>
        <position position="229"/>
    </location>
    <ligand>
        <name>L-serine</name>
        <dbReference type="ChEBI" id="CHEBI:33384"/>
    </ligand>
</feature>
<keyword evidence="18" id="KW-1185">Reference proteome</keyword>
<evidence type="ECO:0000313" key="17">
    <source>
        <dbReference type="EMBL" id="RZI46104.1"/>
    </source>
</evidence>
<sequence length="426" mass="47844">MFDLRFIRTHPDLFDQGLQRRGLDPLSAVILEIDQRHRHALTEMQARQAALNTLAKTYSTVKATNGNLQELTQNIDQTKQDLKDYKHQADQTEQDLHRLLSEIPNLPADDCPDGADEADNLEIRRWGNLPSFDFTPKAHDDLGVALGLMDFERAIKLSGSRFVVLYGDLVRLERALAQFMLDIHTREFGYKEAYVPLMVNESVMFGTGQLPKFRDDQFQTNTGHWLIPTAEVALTNLVSGEILAEADLPLRYTAYTPCFRAEAGAAGRDTRGMIRQHQFSKVELVSITTPEQAVAEHERMTGAAETVLQRLGLAYKVLSLCTGDIGFQSEKTYDLEVWLPSQNTYREISSCSRCNTFQARRMNTRYRPVDGDGKTQFVHTLNGSGVAVGRALVAVMENYQQSDGSIAVPDALQPYMNGLKVIARKS</sequence>
<comment type="similarity">
    <text evidence="3 12">Belongs to the class-II aminoacyl-tRNA synthetase family. Type-1 seryl-tRNA synthetase subfamily.</text>
</comment>
<dbReference type="InterPro" id="IPR006195">
    <property type="entry name" value="aa-tRNA-synth_II"/>
</dbReference>
<dbReference type="InterPro" id="IPR010978">
    <property type="entry name" value="tRNA-bd_arm"/>
</dbReference>
<dbReference type="EMBL" id="SCFB01000005">
    <property type="protein sequence ID" value="RZI46104.1"/>
    <property type="molecule type" value="Genomic_DNA"/>
</dbReference>
<dbReference type="InterPro" id="IPR002314">
    <property type="entry name" value="aa-tRNA-synt_IIb"/>
</dbReference>
<evidence type="ECO:0000256" key="6">
    <source>
        <dbReference type="ARBA" id="ARBA00022741"/>
    </source>
</evidence>
<feature type="binding site" evidence="13">
    <location>
        <position position="260"/>
    </location>
    <ligand>
        <name>L-serine</name>
        <dbReference type="ChEBI" id="CHEBI:33384"/>
    </ligand>
</feature>
<accession>A0A4Q7DJ96</accession>
<keyword evidence="8 12" id="KW-0648">Protein biosynthesis</keyword>
<comment type="caution">
    <text evidence="17">The sequence shown here is derived from an EMBL/GenBank/DDBJ whole genome shotgun (WGS) entry which is preliminary data.</text>
</comment>
<dbReference type="Pfam" id="PF02403">
    <property type="entry name" value="Seryl_tRNA_N"/>
    <property type="match status" value="1"/>
</dbReference>
<comment type="subunit">
    <text evidence="12">Homodimer. The tRNA molecule binds across the dimer.</text>
</comment>
<evidence type="ECO:0000256" key="15">
    <source>
        <dbReference type="SAM" id="Coils"/>
    </source>
</evidence>
<dbReference type="InterPro" id="IPR042103">
    <property type="entry name" value="SerRS_1_N_sf"/>
</dbReference>
<dbReference type="PANTHER" id="PTHR43697:SF1">
    <property type="entry name" value="SERINE--TRNA LIGASE"/>
    <property type="match status" value="1"/>
</dbReference>
<dbReference type="GO" id="GO:0016260">
    <property type="term" value="P:selenocysteine biosynthetic process"/>
    <property type="evidence" value="ECO:0007669"/>
    <property type="project" value="UniProtKB-UniRule"/>
</dbReference>
<feature type="binding site" evidence="13">
    <location>
        <position position="382"/>
    </location>
    <ligand>
        <name>L-serine</name>
        <dbReference type="ChEBI" id="CHEBI:33384"/>
    </ligand>
</feature>
<evidence type="ECO:0000256" key="5">
    <source>
        <dbReference type="ARBA" id="ARBA00022598"/>
    </source>
</evidence>
<dbReference type="EC" id="6.1.1.11" evidence="12"/>
<name>A0A4Q7DJ96_9PROT</name>
<comment type="catalytic activity">
    <reaction evidence="10 12">
        <text>tRNA(Sec) + L-serine + ATP = L-seryl-tRNA(Sec) + AMP + diphosphate + H(+)</text>
        <dbReference type="Rhea" id="RHEA:42580"/>
        <dbReference type="Rhea" id="RHEA-COMP:9742"/>
        <dbReference type="Rhea" id="RHEA-COMP:10128"/>
        <dbReference type="ChEBI" id="CHEBI:15378"/>
        <dbReference type="ChEBI" id="CHEBI:30616"/>
        <dbReference type="ChEBI" id="CHEBI:33019"/>
        <dbReference type="ChEBI" id="CHEBI:33384"/>
        <dbReference type="ChEBI" id="CHEBI:78442"/>
        <dbReference type="ChEBI" id="CHEBI:78533"/>
        <dbReference type="ChEBI" id="CHEBI:456215"/>
        <dbReference type="EC" id="6.1.1.11"/>
    </reaction>
</comment>
<evidence type="ECO:0000256" key="8">
    <source>
        <dbReference type="ARBA" id="ARBA00022917"/>
    </source>
</evidence>
<evidence type="ECO:0000256" key="1">
    <source>
        <dbReference type="ARBA" id="ARBA00004496"/>
    </source>
</evidence>
<evidence type="ECO:0000256" key="3">
    <source>
        <dbReference type="ARBA" id="ARBA00010728"/>
    </source>
</evidence>
<dbReference type="InterPro" id="IPR015866">
    <property type="entry name" value="Ser-tRNA-synth_1_N"/>
</dbReference>
<dbReference type="Gene3D" id="3.30.930.10">
    <property type="entry name" value="Bira Bifunctional Protein, Domain 2"/>
    <property type="match status" value="1"/>
</dbReference>
<dbReference type="SUPFAM" id="SSF46589">
    <property type="entry name" value="tRNA-binding arm"/>
    <property type="match status" value="1"/>
</dbReference>
<evidence type="ECO:0000259" key="16">
    <source>
        <dbReference type="PROSITE" id="PS50862"/>
    </source>
</evidence>
<feature type="binding site" evidence="12 14">
    <location>
        <begin position="347"/>
        <end position="350"/>
    </location>
    <ligand>
        <name>ATP</name>
        <dbReference type="ChEBI" id="CHEBI:30616"/>
    </ligand>
</feature>
<comment type="domain">
    <text evidence="12">Consists of two distinct domains, a catalytic core and a N-terminal extension that is involved in tRNA binding.</text>
</comment>
<evidence type="ECO:0000256" key="12">
    <source>
        <dbReference type="HAMAP-Rule" id="MF_00176"/>
    </source>
</evidence>
<dbReference type="Pfam" id="PF00587">
    <property type="entry name" value="tRNA-synt_2b"/>
    <property type="match status" value="1"/>
</dbReference>
<dbReference type="CDD" id="cd00770">
    <property type="entry name" value="SerRS_core"/>
    <property type="match status" value="1"/>
</dbReference>
<feature type="binding site" evidence="12 14">
    <location>
        <begin position="260"/>
        <end position="262"/>
    </location>
    <ligand>
        <name>ATP</name>
        <dbReference type="ChEBI" id="CHEBI:30616"/>
    </ligand>
</feature>
<dbReference type="AlphaFoldDB" id="A0A4Q7DJ96"/>
<evidence type="ECO:0000313" key="18">
    <source>
        <dbReference type="Proteomes" id="UP000293550"/>
    </source>
</evidence>
<dbReference type="NCBIfam" id="TIGR00414">
    <property type="entry name" value="serS"/>
    <property type="match status" value="1"/>
</dbReference>
<evidence type="ECO:0000256" key="14">
    <source>
        <dbReference type="PIRSR" id="PIRSR001529-2"/>
    </source>
</evidence>
<dbReference type="GO" id="GO:0006434">
    <property type="term" value="P:seryl-tRNA aminoacylation"/>
    <property type="evidence" value="ECO:0007669"/>
    <property type="project" value="UniProtKB-UniRule"/>
</dbReference>
<proteinExistence type="inferred from homology"/>
<dbReference type="RefSeq" id="WP_130153858.1">
    <property type="nucleotide sequence ID" value="NZ_SCFB01000005.1"/>
</dbReference>
<keyword evidence="15" id="KW-0175">Coiled coil</keyword>
<keyword evidence="7 12" id="KW-0067">ATP-binding</keyword>
<reference evidence="17 18" key="1">
    <citation type="submission" date="2018-10" db="EMBL/GenBank/DDBJ databases">
        <title>An updated phylogeny of the Alphaproteobacteria reveals that the parasitic Rickettsiales and Holosporales have independent origins.</title>
        <authorList>
            <person name="Munoz-Gomez S.A."/>
            <person name="Hess S."/>
            <person name="Burger G."/>
            <person name="Lang B.F."/>
            <person name="Susko E."/>
            <person name="Slamovits C.H."/>
            <person name="Roger A.J."/>
        </authorList>
    </citation>
    <scope>NUCLEOTIDE SEQUENCE [LARGE SCALE GENOMIC DNA]</scope>
    <source>
        <strain evidence="17">HOLO01</strain>
    </source>
</reference>
<dbReference type="HAMAP" id="MF_00176">
    <property type="entry name" value="Ser_tRNA_synth_type1"/>
    <property type="match status" value="1"/>
</dbReference>
<dbReference type="PROSITE" id="PS50862">
    <property type="entry name" value="AA_TRNA_LIGASE_II"/>
    <property type="match status" value="1"/>
</dbReference>
<evidence type="ECO:0000256" key="7">
    <source>
        <dbReference type="ARBA" id="ARBA00022840"/>
    </source>
</evidence>
<keyword evidence="4 12" id="KW-0963">Cytoplasm</keyword>
<comment type="subcellular location">
    <subcellularLocation>
        <location evidence="1 12">Cytoplasm</location>
    </subcellularLocation>
</comment>
<dbReference type="PRINTS" id="PR00981">
    <property type="entry name" value="TRNASYNTHSER"/>
</dbReference>
<comment type="pathway">
    <text evidence="2 12">Aminoacyl-tRNA biosynthesis; selenocysteinyl-tRNA(Sec) biosynthesis; L-seryl-tRNA(Sec) from L-serine and tRNA(Sec): step 1/1.</text>
</comment>
<evidence type="ECO:0000256" key="2">
    <source>
        <dbReference type="ARBA" id="ARBA00005045"/>
    </source>
</evidence>
<feature type="binding site" evidence="12">
    <location>
        <begin position="229"/>
        <end position="231"/>
    </location>
    <ligand>
        <name>L-serine</name>
        <dbReference type="ChEBI" id="CHEBI:33384"/>
    </ligand>
</feature>
<dbReference type="PANTHER" id="PTHR43697">
    <property type="entry name" value="SERYL-TRNA SYNTHETASE"/>
    <property type="match status" value="1"/>
</dbReference>
<dbReference type="InterPro" id="IPR002317">
    <property type="entry name" value="Ser-tRNA-ligase_type_1"/>
</dbReference>